<dbReference type="AlphaFoldDB" id="A0A8J8PC24"/>
<dbReference type="PROSITE" id="PS51112">
    <property type="entry name" value="AMMECR1"/>
    <property type="match status" value="1"/>
</dbReference>
<evidence type="ECO:0000256" key="1">
    <source>
        <dbReference type="HAMAP-Rule" id="MF_00645"/>
    </source>
</evidence>
<name>A0A8J8PC24_9ARCH</name>
<dbReference type="PANTHER" id="PTHR13016">
    <property type="entry name" value="AMMECR1 HOMOLOG"/>
    <property type="match status" value="1"/>
</dbReference>
<comment type="caution">
    <text evidence="3">The sequence shown here is derived from an EMBL/GenBank/DDBJ whole genome shotgun (WGS) entry which is preliminary data.</text>
</comment>
<dbReference type="HAMAP" id="MF_00645">
    <property type="entry name" value="AMMECR1"/>
    <property type="match status" value="1"/>
</dbReference>
<evidence type="ECO:0000313" key="3">
    <source>
        <dbReference type="EMBL" id="TQS84085.1"/>
    </source>
</evidence>
<dbReference type="Gene3D" id="3.30.700.20">
    <property type="entry name" value="Hypothetical protein ph0010, domain 1"/>
    <property type="match status" value="1"/>
</dbReference>
<accession>A0A8J8PC24</accession>
<evidence type="ECO:0000313" key="4">
    <source>
        <dbReference type="Proteomes" id="UP000752814"/>
    </source>
</evidence>
<gene>
    <name evidence="3" type="ORF">A3207_07155</name>
</gene>
<reference evidence="3" key="1">
    <citation type="submission" date="2016-03" db="EMBL/GenBank/DDBJ databases">
        <authorList>
            <person name="Borrel G."/>
            <person name="Mccann A."/>
            <person name="O'Toole P.W."/>
        </authorList>
    </citation>
    <scope>NUCLEOTIDE SEQUENCE</scope>
    <source>
        <strain evidence="3">183</strain>
    </source>
</reference>
<dbReference type="Proteomes" id="UP000752814">
    <property type="component" value="Unassembled WGS sequence"/>
</dbReference>
<dbReference type="RefSeq" id="WP_400194980.1">
    <property type="nucleotide sequence ID" value="NZ_CAYAYE010000028.1"/>
</dbReference>
<dbReference type="NCBIfam" id="TIGR04335">
    <property type="entry name" value="AmmeMemoSam_A"/>
    <property type="match status" value="1"/>
</dbReference>
<feature type="domain" description="AMMECR1" evidence="2">
    <location>
        <begin position="4"/>
        <end position="190"/>
    </location>
</feature>
<dbReference type="InterPro" id="IPR036071">
    <property type="entry name" value="AMMECR1_dom_sf"/>
</dbReference>
<dbReference type="NCBIfam" id="TIGR00296">
    <property type="entry name" value="TIGR00296 family protein"/>
    <property type="match status" value="1"/>
</dbReference>
<dbReference type="InterPro" id="IPR027623">
    <property type="entry name" value="AmmeMemoSam_A"/>
</dbReference>
<sequence length="194" mass="21379">MDEDEGTFAVQLARSAVDAEISNGKVNVENTSPLFNEKRGVFVTLKTYPDGELRGCIGFSEPVYPLADAIIMAAESACHDPRFNDLTAEETITVEVSVLTIPELLSVAPEDRPGAVEIGKDGLIVEQGYYKGLLLPQVATEWGWDSEEFLSHACAKAGLRSKAWKSLETRVFKFQAEIFSETSPSGDIRRYEEQ</sequence>
<dbReference type="Pfam" id="PF01871">
    <property type="entry name" value="AMMECR1"/>
    <property type="match status" value="1"/>
</dbReference>
<dbReference type="InterPro" id="IPR027485">
    <property type="entry name" value="AMMECR1_N"/>
</dbReference>
<dbReference type="InterPro" id="IPR023473">
    <property type="entry name" value="AMMECR1"/>
</dbReference>
<dbReference type="SUPFAM" id="SSF143447">
    <property type="entry name" value="AMMECR1-like"/>
    <property type="match status" value="1"/>
</dbReference>
<dbReference type="Gene3D" id="3.30.1490.150">
    <property type="entry name" value="Hypothetical protein ph0010, domain 2"/>
    <property type="match status" value="1"/>
</dbReference>
<dbReference type="PANTHER" id="PTHR13016:SF0">
    <property type="entry name" value="AMME SYNDROME CANDIDATE GENE 1 PROTEIN"/>
    <property type="match status" value="1"/>
</dbReference>
<evidence type="ECO:0000259" key="2">
    <source>
        <dbReference type="PROSITE" id="PS51112"/>
    </source>
</evidence>
<organism evidence="3 4">
    <name type="scientific">Candidatus Methanomassiliicoccus intestinalis</name>
    <dbReference type="NCBI Taxonomy" id="1406512"/>
    <lineage>
        <taxon>Archaea</taxon>
        <taxon>Methanobacteriati</taxon>
        <taxon>Thermoplasmatota</taxon>
        <taxon>Thermoplasmata</taxon>
        <taxon>Methanomassiliicoccales</taxon>
        <taxon>Methanomassiliicoccaceae</taxon>
        <taxon>Methanomassiliicoccus</taxon>
    </lineage>
</organism>
<dbReference type="InterPro" id="IPR002733">
    <property type="entry name" value="AMMECR1_domain"/>
</dbReference>
<protein>
    <recommendedName>
        <fullName evidence="1">Protein A3207_07155</fullName>
    </recommendedName>
</protein>
<dbReference type="InterPro" id="IPR023472">
    <property type="entry name" value="Uncharacterised_MJ0810"/>
</dbReference>
<proteinExistence type="inferred from homology"/>
<dbReference type="EMBL" id="LVVT01000007">
    <property type="protein sequence ID" value="TQS84085.1"/>
    <property type="molecule type" value="Genomic_DNA"/>
</dbReference>